<dbReference type="AlphaFoldDB" id="A0AAQ3NS30"/>
<keyword evidence="1" id="KW-1133">Transmembrane helix</keyword>
<proteinExistence type="predicted"/>
<evidence type="ECO:0000313" key="2">
    <source>
        <dbReference type="EMBL" id="WVZ14765.1"/>
    </source>
</evidence>
<keyword evidence="3" id="KW-1185">Reference proteome</keyword>
<sequence>MCSRNLIHCYLNLLLSSINICCYFFNIYVFSVRVFGLSTMLHHPPLTTLGQTPSRGGNDTPKEVSKVLVKSMGWMQSTSKEQILKLSRAPRFTKLDSKMSMHMGNRKQFGTLLKL</sequence>
<accession>A0AAQ3NS30</accession>
<evidence type="ECO:0000256" key="1">
    <source>
        <dbReference type="SAM" id="Phobius"/>
    </source>
</evidence>
<keyword evidence="1" id="KW-0812">Transmembrane</keyword>
<name>A0AAQ3NS30_VIGMU</name>
<gene>
    <name evidence="2" type="ORF">V8G54_012331</name>
</gene>
<dbReference type="EMBL" id="CP144697">
    <property type="protein sequence ID" value="WVZ14765.1"/>
    <property type="molecule type" value="Genomic_DNA"/>
</dbReference>
<feature type="transmembrane region" description="Helical" evidence="1">
    <location>
        <begin position="9"/>
        <end position="30"/>
    </location>
</feature>
<evidence type="ECO:0000313" key="3">
    <source>
        <dbReference type="Proteomes" id="UP001374535"/>
    </source>
</evidence>
<keyword evidence="1" id="KW-0472">Membrane</keyword>
<protein>
    <submittedName>
        <fullName evidence="2">Uncharacterized protein</fullName>
    </submittedName>
</protein>
<reference evidence="2 3" key="1">
    <citation type="journal article" date="2023" name="Life. Sci Alliance">
        <title>Evolutionary insights into 3D genome organization and epigenetic landscape of Vigna mungo.</title>
        <authorList>
            <person name="Junaid A."/>
            <person name="Singh B."/>
            <person name="Bhatia S."/>
        </authorList>
    </citation>
    <scope>NUCLEOTIDE SEQUENCE [LARGE SCALE GENOMIC DNA]</scope>
    <source>
        <strain evidence="2">Urdbean</strain>
    </source>
</reference>
<dbReference type="Proteomes" id="UP001374535">
    <property type="component" value="Chromosome 4"/>
</dbReference>
<organism evidence="2 3">
    <name type="scientific">Vigna mungo</name>
    <name type="common">Black gram</name>
    <name type="synonym">Phaseolus mungo</name>
    <dbReference type="NCBI Taxonomy" id="3915"/>
    <lineage>
        <taxon>Eukaryota</taxon>
        <taxon>Viridiplantae</taxon>
        <taxon>Streptophyta</taxon>
        <taxon>Embryophyta</taxon>
        <taxon>Tracheophyta</taxon>
        <taxon>Spermatophyta</taxon>
        <taxon>Magnoliopsida</taxon>
        <taxon>eudicotyledons</taxon>
        <taxon>Gunneridae</taxon>
        <taxon>Pentapetalae</taxon>
        <taxon>rosids</taxon>
        <taxon>fabids</taxon>
        <taxon>Fabales</taxon>
        <taxon>Fabaceae</taxon>
        <taxon>Papilionoideae</taxon>
        <taxon>50 kb inversion clade</taxon>
        <taxon>NPAAA clade</taxon>
        <taxon>indigoferoid/millettioid clade</taxon>
        <taxon>Phaseoleae</taxon>
        <taxon>Vigna</taxon>
    </lineage>
</organism>